<proteinExistence type="predicted"/>
<reference evidence="1 2" key="1">
    <citation type="submission" date="2016-09" db="EMBL/GenBank/DDBJ databases">
        <authorList>
            <person name="Inglin R.C."/>
        </authorList>
    </citation>
    <scope>NUCLEOTIDE SEQUENCE [LARGE SCALE GENOMIC DNA]</scope>
    <source>
        <strain evidence="1 2">RI-517</strain>
    </source>
</reference>
<name>A0AAX0VA51_LATSK</name>
<accession>A0AAX0VA51</accession>
<dbReference type="Proteomes" id="UP000234349">
    <property type="component" value="Unassembled WGS sequence"/>
</dbReference>
<feature type="non-terminal residue" evidence="1">
    <location>
        <position position="34"/>
    </location>
</feature>
<dbReference type="EMBL" id="MKGH01000034">
    <property type="protein sequence ID" value="PKX77315.1"/>
    <property type="molecule type" value="Genomic_DNA"/>
</dbReference>
<evidence type="ECO:0000313" key="2">
    <source>
        <dbReference type="Proteomes" id="UP000234349"/>
    </source>
</evidence>
<organism evidence="1 2">
    <name type="scientific">Latilactobacillus sakei</name>
    <name type="common">Lactobacillus sakei</name>
    <dbReference type="NCBI Taxonomy" id="1599"/>
    <lineage>
        <taxon>Bacteria</taxon>
        <taxon>Bacillati</taxon>
        <taxon>Bacillota</taxon>
        <taxon>Bacilli</taxon>
        <taxon>Lactobacillales</taxon>
        <taxon>Lactobacillaceae</taxon>
        <taxon>Latilactobacillus</taxon>
    </lineage>
</organism>
<evidence type="ECO:0000313" key="1">
    <source>
        <dbReference type="EMBL" id="PKX77315.1"/>
    </source>
</evidence>
<gene>
    <name evidence="1" type="ORF">CUR37_07070</name>
</gene>
<comment type="caution">
    <text evidence="1">The sequence shown here is derived from an EMBL/GenBank/DDBJ whole genome shotgun (WGS) entry which is preliminary data.</text>
</comment>
<sequence>MGTSTLSRFQRGALAQLVNEGNKSYQVMADALGA</sequence>
<protein>
    <submittedName>
        <fullName evidence="1">IS30 family transposase</fullName>
    </submittedName>
</protein>
<dbReference type="AlphaFoldDB" id="A0AAX0VA51"/>